<evidence type="ECO:0000256" key="2">
    <source>
        <dbReference type="ARBA" id="ARBA00022741"/>
    </source>
</evidence>
<proteinExistence type="inferred from homology"/>
<dbReference type="SMART" id="SM00382">
    <property type="entry name" value="AAA"/>
    <property type="match status" value="1"/>
</dbReference>
<keyword evidence="3 5" id="KW-0067">ATP-binding</keyword>
<dbReference type="Pfam" id="PF00004">
    <property type="entry name" value="AAA"/>
    <property type="match status" value="1"/>
</dbReference>
<feature type="domain" description="AAA+ ATPase" evidence="7">
    <location>
        <begin position="50"/>
        <end position="352"/>
    </location>
</feature>
<dbReference type="GO" id="GO:0009376">
    <property type="term" value="C:HslUV protease complex"/>
    <property type="evidence" value="ECO:0007669"/>
    <property type="project" value="UniProtKB-UniRule"/>
</dbReference>
<comment type="subunit">
    <text evidence="5">A double ring-shaped homohexamer of HslV is capped on each side by a ring-shaped HslU homohexamer. The assembly of the HslU/HslV complex is dependent on binding of ATP.</text>
</comment>
<feature type="compositionally biased region" description="Polar residues" evidence="6">
    <location>
        <begin position="156"/>
        <end position="165"/>
    </location>
</feature>
<dbReference type="InterPro" id="IPR027417">
    <property type="entry name" value="P-loop_NTPase"/>
</dbReference>
<feature type="binding site" evidence="5">
    <location>
        <position position="19"/>
    </location>
    <ligand>
        <name>ATP</name>
        <dbReference type="ChEBI" id="CHEBI:30616"/>
    </ligand>
</feature>
<dbReference type="Gene3D" id="3.40.50.300">
    <property type="entry name" value="P-loop containing nucleotide triphosphate hydrolases"/>
    <property type="match status" value="1"/>
</dbReference>
<dbReference type="SMART" id="SM01086">
    <property type="entry name" value="ClpB_D2-small"/>
    <property type="match status" value="1"/>
</dbReference>
<dbReference type="HAMAP" id="MF_00249">
    <property type="entry name" value="HslU"/>
    <property type="match status" value="1"/>
</dbReference>
<name>A0A2B9DW89_BACCE</name>
<dbReference type="InterPro" id="IPR019489">
    <property type="entry name" value="Clp_ATPase_C"/>
</dbReference>
<dbReference type="GO" id="GO:0043335">
    <property type="term" value="P:protein unfolding"/>
    <property type="evidence" value="ECO:0007669"/>
    <property type="project" value="UniProtKB-UniRule"/>
</dbReference>
<dbReference type="Gene3D" id="1.10.8.60">
    <property type="match status" value="1"/>
</dbReference>
<feature type="binding site" evidence="5">
    <location>
        <position position="341"/>
    </location>
    <ligand>
        <name>ATP</name>
        <dbReference type="ChEBI" id="CHEBI:30616"/>
    </ligand>
</feature>
<evidence type="ECO:0000313" key="10">
    <source>
        <dbReference type="Proteomes" id="UP000222054"/>
    </source>
</evidence>
<dbReference type="CDD" id="cd19498">
    <property type="entry name" value="RecA-like_HslU"/>
    <property type="match status" value="1"/>
</dbReference>
<feature type="binding site" evidence="5">
    <location>
        <position position="277"/>
    </location>
    <ligand>
        <name>ATP</name>
        <dbReference type="ChEBI" id="CHEBI:30616"/>
    </ligand>
</feature>
<keyword evidence="4 5" id="KW-0143">Chaperone</keyword>
<dbReference type="InterPro" id="IPR003959">
    <property type="entry name" value="ATPase_AAA_core"/>
</dbReference>
<organism evidence="9 10">
    <name type="scientific">Bacillus cereus</name>
    <dbReference type="NCBI Taxonomy" id="1396"/>
    <lineage>
        <taxon>Bacteria</taxon>
        <taxon>Bacillati</taxon>
        <taxon>Bacillota</taxon>
        <taxon>Bacilli</taxon>
        <taxon>Bacillales</taxon>
        <taxon>Bacillaceae</taxon>
        <taxon>Bacillus</taxon>
        <taxon>Bacillus cereus group</taxon>
    </lineage>
</organism>
<dbReference type="SUPFAM" id="SSF52540">
    <property type="entry name" value="P-loop containing nucleoside triphosphate hydrolases"/>
    <property type="match status" value="1"/>
</dbReference>
<dbReference type="InterPro" id="IPR004491">
    <property type="entry name" value="HslU"/>
</dbReference>
<keyword evidence="5" id="KW-0963">Cytoplasm</keyword>
<dbReference type="NCBIfam" id="TIGR00390">
    <property type="entry name" value="hslU"/>
    <property type="match status" value="1"/>
</dbReference>
<evidence type="ECO:0000259" key="7">
    <source>
        <dbReference type="SMART" id="SM00382"/>
    </source>
</evidence>
<comment type="similarity">
    <text evidence="1 5">Belongs to the ClpX chaperone family. HslU subfamily.</text>
</comment>
<evidence type="ECO:0000256" key="3">
    <source>
        <dbReference type="ARBA" id="ARBA00022840"/>
    </source>
</evidence>
<dbReference type="PANTHER" id="PTHR48102">
    <property type="entry name" value="ATP-DEPENDENT CLP PROTEASE ATP-BINDING SUBUNIT CLPX-LIKE, MITOCHONDRIAL-RELATED"/>
    <property type="match status" value="1"/>
</dbReference>
<accession>A0A2B9DW89</accession>
<dbReference type="GO" id="GO:0036402">
    <property type="term" value="F:proteasome-activating activity"/>
    <property type="evidence" value="ECO:0007669"/>
    <property type="project" value="UniProtKB-UniRule"/>
</dbReference>
<keyword evidence="2 5" id="KW-0547">Nucleotide-binding</keyword>
<evidence type="ECO:0000256" key="6">
    <source>
        <dbReference type="SAM" id="MobiDB-lite"/>
    </source>
</evidence>
<gene>
    <name evidence="5" type="primary">hslU</name>
    <name evidence="9" type="ORF">CN958_14345</name>
</gene>
<dbReference type="GO" id="GO:0008233">
    <property type="term" value="F:peptidase activity"/>
    <property type="evidence" value="ECO:0007669"/>
    <property type="project" value="InterPro"/>
</dbReference>
<dbReference type="Pfam" id="PF07724">
    <property type="entry name" value="AAA_2"/>
    <property type="match status" value="1"/>
</dbReference>
<dbReference type="Proteomes" id="UP000222054">
    <property type="component" value="Unassembled WGS sequence"/>
</dbReference>
<dbReference type="Pfam" id="PF10431">
    <property type="entry name" value="ClpB_D2-small"/>
    <property type="match status" value="1"/>
</dbReference>
<dbReference type="FunFam" id="3.40.50.300:FF:000220">
    <property type="entry name" value="ATP-dependent protease ATPase subunit HslU"/>
    <property type="match status" value="1"/>
</dbReference>
<evidence type="ECO:0000259" key="8">
    <source>
        <dbReference type="SMART" id="SM01086"/>
    </source>
</evidence>
<dbReference type="InterPro" id="IPR003593">
    <property type="entry name" value="AAA+_ATPase"/>
</dbReference>
<sequence>MHLHFTPRQIVEKLDQYIIGQKDAKKAVAVALRNRYRRSKLVENLRDEIAPKNILMIGPTGVGKTEVARRMAKLVGAPFIKVEATKFTEVGYVGRDVESMVRDLVETSVRIVKEEMVIKVQDKAEEQANQRLVEILVPSPEKQSGFKNPLEMLFGGNQNSNQTSDAQEDDEIEKKRQDVERKLAAGLLEDEVVSIEVTEQQSSMFDMLQGTGMEQMGMNFQDALGSIMPKKTKKRKLSVKEARKLLTNEEAQRLIDMDEVTQEAVYRAEQLGIIFIDEIDKIAGKQSNSVDVSREGVQRDILPIVEGSNVATKYGSVKTDYILFVAAGAFHMSKPSDLIPELQGRFPIRVELTKLSADDFVKILIEPDNALIKQYMALLATEGIEIEFSDEAIRKIAEIAYQVNQDTDNIGARRLHTIMEKLLEDLSFEASEITLEKITITPQYVEEKLATIAKNKDVSQFIL</sequence>
<dbReference type="Gene3D" id="1.10.8.10">
    <property type="entry name" value="DNA helicase RuvA subunit, C-terminal domain"/>
    <property type="match status" value="2"/>
</dbReference>
<dbReference type="AlphaFoldDB" id="A0A2B9DW89"/>
<evidence type="ECO:0000313" key="9">
    <source>
        <dbReference type="EMBL" id="PGM93110.1"/>
    </source>
</evidence>
<dbReference type="PANTHER" id="PTHR48102:SF3">
    <property type="entry name" value="ATP-DEPENDENT PROTEASE ATPASE SUBUNIT HSLU"/>
    <property type="match status" value="1"/>
</dbReference>
<evidence type="ECO:0000256" key="4">
    <source>
        <dbReference type="ARBA" id="ARBA00023186"/>
    </source>
</evidence>
<dbReference type="InterPro" id="IPR050052">
    <property type="entry name" value="ATP-dep_Clp_protease_ClpX"/>
</dbReference>
<dbReference type="EMBL" id="NUHO01000050">
    <property type="protein sequence ID" value="PGM93110.1"/>
    <property type="molecule type" value="Genomic_DNA"/>
</dbReference>
<protein>
    <recommendedName>
        <fullName evidence="5">ATP-dependent protease ATPase subunit HslU</fullName>
    </recommendedName>
    <alternativeName>
        <fullName evidence="5">Unfoldase HslU</fullName>
    </alternativeName>
</protein>
<comment type="caution">
    <text evidence="9">The sequence shown here is derived from an EMBL/GenBank/DDBJ whole genome shotgun (WGS) entry which is preliminary data.</text>
</comment>
<reference evidence="9 10" key="1">
    <citation type="submission" date="2017-09" db="EMBL/GenBank/DDBJ databases">
        <title>Large-scale bioinformatics analysis of Bacillus genomes uncovers conserved roles of natural products in bacterial physiology.</title>
        <authorList>
            <consortium name="Agbiome Team Llc"/>
            <person name="Bleich R.M."/>
            <person name="Grubbs K.J."/>
            <person name="Santa Maria K.C."/>
            <person name="Allen S.E."/>
            <person name="Farag S."/>
            <person name="Shank E.A."/>
            <person name="Bowers A."/>
        </authorList>
    </citation>
    <scope>NUCLEOTIDE SEQUENCE [LARGE SCALE GENOMIC DNA]</scope>
    <source>
        <strain evidence="9 10">AFS053130</strain>
    </source>
</reference>
<feature type="binding site" evidence="5">
    <location>
        <begin position="61"/>
        <end position="66"/>
    </location>
    <ligand>
        <name>ATP</name>
        <dbReference type="ChEBI" id="CHEBI:30616"/>
    </ligand>
</feature>
<evidence type="ECO:0000256" key="1">
    <source>
        <dbReference type="ARBA" id="ARBA00009771"/>
    </source>
</evidence>
<comment type="subcellular location">
    <subcellularLocation>
        <location evidence="5">Cytoplasm</location>
    </subcellularLocation>
</comment>
<feature type="region of interest" description="Disordered" evidence="6">
    <location>
        <begin position="155"/>
        <end position="175"/>
    </location>
</feature>
<comment type="function">
    <text evidence="5">ATPase subunit of a proteasome-like degradation complex; this subunit has chaperone activity. The binding of ATP and its subsequent hydrolysis by HslU are essential for unfolding of protein substrates subsequently hydrolyzed by HslV. HslU recognizes the N-terminal part of its protein substrates and unfolds these before they are guided to HslV for hydrolysis.</text>
</comment>
<dbReference type="NCBIfam" id="NF003544">
    <property type="entry name" value="PRK05201.1"/>
    <property type="match status" value="1"/>
</dbReference>
<feature type="binding site" evidence="5">
    <location>
        <position position="413"/>
    </location>
    <ligand>
        <name>ATP</name>
        <dbReference type="ChEBI" id="CHEBI:30616"/>
    </ligand>
</feature>
<dbReference type="RefSeq" id="WP_098777333.1">
    <property type="nucleotide sequence ID" value="NZ_NUHO01000050.1"/>
</dbReference>
<dbReference type="GO" id="GO:0005524">
    <property type="term" value="F:ATP binding"/>
    <property type="evidence" value="ECO:0007669"/>
    <property type="project" value="UniProtKB-UniRule"/>
</dbReference>
<feature type="domain" description="Clp ATPase C-terminal" evidence="8">
    <location>
        <begin position="355"/>
        <end position="449"/>
    </location>
</feature>
<evidence type="ECO:0000256" key="5">
    <source>
        <dbReference type="HAMAP-Rule" id="MF_00249"/>
    </source>
</evidence>
<dbReference type="GO" id="GO:0016887">
    <property type="term" value="F:ATP hydrolysis activity"/>
    <property type="evidence" value="ECO:0007669"/>
    <property type="project" value="InterPro"/>
</dbReference>